<evidence type="ECO:0000256" key="1">
    <source>
        <dbReference type="ARBA" id="ARBA00004141"/>
    </source>
</evidence>
<evidence type="ECO:0000256" key="2">
    <source>
        <dbReference type="ARBA" id="ARBA00022692"/>
    </source>
</evidence>
<dbReference type="PANTHER" id="PTHR33048">
    <property type="entry name" value="PTH11-LIKE INTEGRAL MEMBRANE PROTEIN (AFU_ORTHOLOGUE AFUA_5G11245)"/>
    <property type="match status" value="1"/>
</dbReference>
<reference evidence="9 10" key="1">
    <citation type="journal article" date="2018" name="Nat. Ecol. Evol.">
        <title>Pezizomycetes genomes reveal the molecular basis of ectomycorrhizal truffle lifestyle.</title>
        <authorList>
            <person name="Murat C."/>
            <person name="Payen T."/>
            <person name="Noel B."/>
            <person name="Kuo A."/>
            <person name="Morin E."/>
            <person name="Chen J."/>
            <person name="Kohler A."/>
            <person name="Krizsan K."/>
            <person name="Balestrini R."/>
            <person name="Da Silva C."/>
            <person name="Montanini B."/>
            <person name="Hainaut M."/>
            <person name="Levati E."/>
            <person name="Barry K.W."/>
            <person name="Belfiori B."/>
            <person name="Cichocki N."/>
            <person name="Clum A."/>
            <person name="Dockter R.B."/>
            <person name="Fauchery L."/>
            <person name="Guy J."/>
            <person name="Iotti M."/>
            <person name="Le Tacon F."/>
            <person name="Lindquist E.A."/>
            <person name="Lipzen A."/>
            <person name="Malagnac F."/>
            <person name="Mello A."/>
            <person name="Molinier V."/>
            <person name="Miyauchi S."/>
            <person name="Poulain J."/>
            <person name="Riccioni C."/>
            <person name="Rubini A."/>
            <person name="Sitrit Y."/>
            <person name="Splivallo R."/>
            <person name="Traeger S."/>
            <person name="Wang M."/>
            <person name="Zifcakova L."/>
            <person name="Wipf D."/>
            <person name="Zambonelli A."/>
            <person name="Paolocci F."/>
            <person name="Nowrousian M."/>
            <person name="Ottonello S."/>
            <person name="Baldrian P."/>
            <person name="Spatafora J.W."/>
            <person name="Henrissat B."/>
            <person name="Nagy L.G."/>
            <person name="Aury J.M."/>
            <person name="Wincker P."/>
            <person name="Grigoriev I.V."/>
            <person name="Bonfante P."/>
            <person name="Martin F.M."/>
        </authorList>
    </citation>
    <scope>NUCLEOTIDE SEQUENCE [LARGE SCALE GENOMIC DNA]</scope>
    <source>
        <strain evidence="9 10">RN42</strain>
    </source>
</reference>
<comment type="subcellular location">
    <subcellularLocation>
        <location evidence="1">Membrane</location>
        <topology evidence="1">Multi-pass membrane protein</topology>
    </subcellularLocation>
</comment>
<organism evidence="9 10">
    <name type="scientific">Ascobolus immersus RN42</name>
    <dbReference type="NCBI Taxonomy" id="1160509"/>
    <lineage>
        <taxon>Eukaryota</taxon>
        <taxon>Fungi</taxon>
        <taxon>Dikarya</taxon>
        <taxon>Ascomycota</taxon>
        <taxon>Pezizomycotina</taxon>
        <taxon>Pezizomycetes</taxon>
        <taxon>Pezizales</taxon>
        <taxon>Ascobolaceae</taxon>
        <taxon>Ascobolus</taxon>
    </lineage>
</organism>
<accession>A0A3N4HUH0</accession>
<dbReference type="GO" id="GO:0016020">
    <property type="term" value="C:membrane"/>
    <property type="evidence" value="ECO:0007669"/>
    <property type="project" value="UniProtKB-SubCell"/>
</dbReference>
<dbReference type="STRING" id="1160509.A0A3N4HUH0"/>
<feature type="compositionally biased region" description="Basic and acidic residues" evidence="6">
    <location>
        <begin position="405"/>
        <end position="414"/>
    </location>
</feature>
<evidence type="ECO:0000256" key="7">
    <source>
        <dbReference type="SAM" id="Phobius"/>
    </source>
</evidence>
<gene>
    <name evidence="9" type="ORF">BJ508DRAFT_53529</name>
</gene>
<comment type="similarity">
    <text evidence="5">Belongs to the SAT4 family.</text>
</comment>
<evidence type="ECO:0000256" key="6">
    <source>
        <dbReference type="SAM" id="MobiDB-lite"/>
    </source>
</evidence>
<dbReference type="PANTHER" id="PTHR33048:SF129">
    <property type="entry name" value="INTEGRAL MEMBRANE PROTEIN-RELATED"/>
    <property type="match status" value="1"/>
</dbReference>
<dbReference type="AlphaFoldDB" id="A0A3N4HUH0"/>
<protein>
    <recommendedName>
        <fullName evidence="8">Rhodopsin domain-containing protein</fullName>
    </recommendedName>
</protein>
<feature type="transmembrane region" description="Helical" evidence="7">
    <location>
        <begin position="258"/>
        <end position="280"/>
    </location>
</feature>
<keyword evidence="2 7" id="KW-0812">Transmembrane</keyword>
<feature type="transmembrane region" description="Helical" evidence="7">
    <location>
        <begin position="61"/>
        <end position="82"/>
    </location>
</feature>
<feature type="transmembrane region" description="Helical" evidence="7">
    <location>
        <begin position="296"/>
        <end position="316"/>
    </location>
</feature>
<evidence type="ECO:0000256" key="4">
    <source>
        <dbReference type="ARBA" id="ARBA00023136"/>
    </source>
</evidence>
<evidence type="ECO:0000256" key="5">
    <source>
        <dbReference type="ARBA" id="ARBA00038359"/>
    </source>
</evidence>
<evidence type="ECO:0000313" key="9">
    <source>
        <dbReference type="EMBL" id="RPA73314.1"/>
    </source>
</evidence>
<sequence length="422" mass="46298">MASMDYMMQAMHAILKRDEILEAITVEGNLTRANTDATVAAVPPPMAPNYDHPFESMIDTIHGVNISFTILGCMFVMLRVYSRLRTLGRLGWDDYVISVAAALSIFLCVCVSLSVNIGAGRHWWDIPVEWLTKPQTFPVTYTMVLLYSIIAALVKISVLAFYLRLSPQRPFIWACRATIVFVVLTYIGTLPVLIAPCKPFRASWDFGMQFLPTTKCVDTASLYSAHAVIYVVTDFIIMGLPMPMLFQLQLPLIQKIQAIIVFCCTGIVGMAGIFRCYWLIVGPSYGQDAIWASSHGMVWSSIEINVGIICACLPAVKGFLAKLYPNVFGAQYASKKNSVFTGASGGYNATSKAMRSKQGGTVERGDVEGEQVIMKSIQFKVHVEGDEERGSTNDLLAGVQNPGKSDPRGLEKGSSRNSAPSI</sequence>
<keyword evidence="4 7" id="KW-0472">Membrane</keyword>
<feature type="transmembrane region" description="Helical" evidence="7">
    <location>
        <begin position="227"/>
        <end position="246"/>
    </location>
</feature>
<dbReference type="OrthoDB" id="3934549at2759"/>
<dbReference type="Pfam" id="PF20684">
    <property type="entry name" value="Fung_rhodopsin"/>
    <property type="match status" value="1"/>
</dbReference>
<keyword evidence="3 7" id="KW-1133">Transmembrane helix</keyword>
<evidence type="ECO:0000313" key="10">
    <source>
        <dbReference type="Proteomes" id="UP000275078"/>
    </source>
</evidence>
<dbReference type="InterPro" id="IPR049326">
    <property type="entry name" value="Rhodopsin_dom_fungi"/>
</dbReference>
<evidence type="ECO:0000256" key="3">
    <source>
        <dbReference type="ARBA" id="ARBA00022989"/>
    </source>
</evidence>
<name>A0A3N4HUH0_ASCIM</name>
<feature type="transmembrane region" description="Helical" evidence="7">
    <location>
        <begin position="139"/>
        <end position="163"/>
    </location>
</feature>
<dbReference type="Proteomes" id="UP000275078">
    <property type="component" value="Unassembled WGS sequence"/>
</dbReference>
<keyword evidence="10" id="KW-1185">Reference proteome</keyword>
<feature type="region of interest" description="Disordered" evidence="6">
    <location>
        <begin position="385"/>
        <end position="422"/>
    </location>
</feature>
<evidence type="ECO:0000259" key="8">
    <source>
        <dbReference type="Pfam" id="PF20684"/>
    </source>
</evidence>
<dbReference type="InterPro" id="IPR052337">
    <property type="entry name" value="SAT4-like"/>
</dbReference>
<proteinExistence type="inferred from homology"/>
<feature type="domain" description="Rhodopsin" evidence="8">
    <location>
        <begin position="78"/>
        <end position="321"/>
    </location>
</feature>
<feature type="transmembrane region" description="Helical" evidence="7">
    <location>
        <begin position="94"/>
        <end position="119"/>
    </location>
</feature>
<dbReference type="EMBL" id="ML119826">
    <property type="protein sequence ID" value="RPA73314.1"/>
    <property type="molecule type" value="Genomic_DNA"/>
</dbReference>
<feature type="transmembrane region" description="Helical" evidence="7">
    <location>
        <begin position="170"/>
        <end position="194"/>
    </location>
</feature>